<evidence type="ECO:0000313" key="11">
    <source>
        <dbReference type="Proteomes" id="UP000254331"/>
    </source>
</evidence>
<name>A0A379F6A3_PROVU</name>
<sequence length="548" mass="62649">MSVNFVERYKWFLLFIFILLTYFIPLETRLLWQPDEIRYAEISREMLASGNWSVPYLLDIRYFEKPVLGYWLNSVAQWLFGSGHFSVRLVVVTSTLLTGLFVYRVALLVWHNQALAFNALVVFLSSFLVLSIGTYNILDPIVTMFVTVAMYYFLSGLLATDKKSKIYTSVLVGIFCGLGFLTKGFIAVVLPALVFVVTAISLSRFKEVLCYAPIAFMAMLFIATPWVISVALQAPDYWHYFFWIEHVQRFIAKGSARSQPIWFYLPIVILGILPWLGFLFGALKSALFLKKGTLYFSFWLFLFFTFFSASSGKLLTYMLPCFVPLSILIASYMEELKSKSNEKIHTLNAIINTVFGVIGVSIIIYSLYSSRFTLYEADEQYKALLAIGGFLVWSMMGIISFFKSTRLLTLFCSIGLSLVIGYAIPHKIESKNTPEKVINDYYSELVDKPYILTDEVGIGTSLAWGLKRTDIRLTETKGELAYGLAYPDVQNKYYDIKQLVNLIEENNYQGIAIVLVRPERKEILSVISQLKVKPTVEKQDDLTFVFFN</sequence>
<feature type="transmembrane region" description="Helical" evidence="8">
    <location>
        <begin position="261"/>
        <end position="280"/>
    </location>
</feature>
<feature type="transmembrane region" description="Helical" evidence="8">
    <location>
        <begin position="380"/>
        <end position="402"/>
    </location>
</feature>
<evidence type="ECO:0000256" key="5">
    <source>
        <dbReference type="ARBA" id="ARBA00022692"/>
    </source>
</evidence>
<feature type="transmembrane region" description="Helical" evidence="8">
    <location>
        <begin position="12"/>
        <end position="32"/>
    </location>
</feature>
<dbReference type="GO" id="GO:0005886">
    <property type="term" value="C:plasma membrane"/>
    <property type="evidence" value="ECO:0007669"/>
    <property type="project" value="UniProtKB-SubCell"/>
</dbReference>
<feature type="transmembrane region" description="Helical" evidence="8">
    <location>
        <begin position="208"/>
        <end position="228"/>
    </location>
</feature>
<dbReference type="EC" id="2.4.2.43" evidence="10"/>
<evidence type="ECO:0000256" key="3">
    <source>
        <dbReference type="ARBA" id="ARBA00022676"/>
    </source>
</evidence>
<dbReference type="GO" id="GO:0000030">
    <property type="term" value="F:mannosyltransferase activity"/>
    <property type="evidence" value="ECO:0007669"/>
    <property type="project" value="InterPro"/>
</dbReference>
<dbReference type="InterPro" id="IPR003342">
    <property type="entry name" value="ArnT-like_N"/>
</dbReference>
<dbReference type="PANTHER" id="PTHR33908">
    <property type="entry name" value="MANNOSYLTRANSFERASE YKCB-RELATED"/>
    <property type="match status" value="1"/>
</dbReference>
<dbReference type="GO" id="GO:0010041">
    <property type="term" value="P:response to iron(III) ion"/>
    <property type="evidence" value="ECO:0007669"/>
    <property type="project" value="TreeGrafter"/>
</dbReference>
<dbReference type="Proteomes" id="UP000254331">
    <property type="component" value="Unassembled WGS sequence"/>
</dbReference>
<keyword evidence="7 8" id="KW-0472">Membrane</keyword>
<keyword evidence="2" id="KW-1003">Cell membrane</keyword>
<protein>
    <submittedName>
        <fullName evidence="10">4-amino-4-deoxy-L-arabinose transferase</fullName>
        <ecNumber evidence="10">2.4.2.43</ecNumber>
    </submittedName>
</protein>
<dbReference type="NCBIfam" id="NF009784">
    <property type="entry name" value="PRK13279.1"/>
    <property type="match status" value="1"/>
</dbReference>
<dbReference type="GO" id="GO:0009103">
    <property type="term" value="P:lipopolysaccharide biosynthetic process"/>
    <property type="evidence" value="ECO:0007669"/>
    <property type="project" value="TreeGrafter"/>
</dbReference>
<feature type="domain" description="ArnT-like N-terminal" evidence="9">
    <location>
        <begin position="12"/>
        <end position="241"/>
    </location>
</feature>
<evidence type="ECO:0000256" key="8">
    <source>
        <dbReference type="SAM" id="Phobius"/>
    </source>
</evidence>
<accession>A0A379F6A3</accession>
<dbReference type="PANTHER" id="PTHR33908:SF3">
    <property type="entry name" value="UNDECAPRENYL PHOSPHATE-ALPHA-4-AMINO-4-DEOXY-L-ARABINOSE ARABINOSYL TRANSFERASE"/>
    <property type="match status" value="1"/>
</dbReference>
<feature type="transmembrane region" description="Helical" evidence="8">
    <location>
        <begin position="116"/>
        <end position="135"/>
    </location>
</feature>
<dbReference type="Pfam" id="PF02366">
    <property type="entry name" value="PMT"/>
    <property type="match status" value="1"/>
</dbReference>
<keyword evidence="4 10" id="KW-0808">Transferase</keyword>
<dbReference type="RefSeq" id="WP_115370438.1">
    <property type="nucleotide sequence ID" value="NZ_UGTW01000001.1"/>
</dbReference>
<keyword evidence="5 8" id="KW-0812">Transmembrane</keyword>
<reference evidence="10 11" key="1">
    <citation type="submission" date="2018-06" db="EMBL/GenBank/DDBJ databases">
        <authorList>
            <consortium name="Pathogen Informatics"/>
            <person name="Doyle S."/>
        </authorList>
    </citation>
    <scope>NUCLEOTIDE SEQUENCE [LARGE SCALE GENOMIC DNA]</scope>
    <source>
        <strain evidence="10 11">NCTC10376</strain>
    </source>
</reference>
<gene>
    <name evidence="10" type="primary">arnT_2</name>
    <name evidence="10" type="ORF">NCTC10376_00939</name>
</gene>
<evidence type="ECO:0000256" key="2">
    <source>
        <dbReference type="ARBA" id="ARBA00022475"/>
    </source>
</evidence>
<feature type="transmembrane region" description="Helical" evidence="8">
    <location>
        <begin position="407"/>
        <end position="424"/>
    </location>
</feature>
<evidence type="ECO:0000256" key="6">
    <source>
        <dbReference type="ARBA" id="ARBA00022989"/>
    </source>
</evidence>
<comment type="subcellular location">
    <subcellularLocation>
        <location evidence="1">Cell membrane</location>
        <topology evidence="1">Multi-pass membrane protein</topology>
    </subcellularLocation>
</comment>
<evidence type="ECO:0000256" key="1">
    <source>
        <dbReference type="ARBA" id="ARBA00004651"/>
    </source>
</evidence>
<evidence type="ECO:0000256" key="4">
    <source>
        <dbReference type="ARBA" id="ARBA00022679"/>
    </source>
</evidence>
<feature type="transmembrane region" description="Helical" evidence="8">
    <location>
        <begin position="166"/>
        <end position="196"/>
    </location>
</feature>
<feature type="transmembrane region" description="Helical" evidence="8">
    <location>
        <begin position="345"/>
        <end position="368"/>
    </location>
</feature>
<evidence type="ECO:0000256" key="7">
    <source>
        <dbReference type="ARBA" id="ARBA00023136"/>
    </source>
</evidence>
<keyword evidence="3 10" id="KW-0328">Glycosyltransferase</keyword>
<feature type="transmembrane region" description="Helical" evidence="8">
    <location>
        <begin position="142"/>
        <end position="160"/>
    </location>
</feature>
<evidence type="ECO:0000313" key="10">
    <source>
        <dbReference type="EMBL" id="SUC15101.1"/>
    </source>
</evidence>
<feature type="transmembrane region" description="Helical" evidence="8">
    <location>
        <begin position="89"/>
        <end position="110"/>
    </location>
</feature>
<feature type="transmembrane region" description="Helical" evidence="8">
    <location>
        <begin position="315"/>
        <end position="333"/>
    </location>
</feature>
<dbReference type="EMBL" id="UGTW01000001">
    <property type="protein sequence ID" value="SUC15101.1"/>
    <property type="molecule type" value="Genomic_DNA"/>
</dbReference>
<dbReference type="InterPro" id="IPR050297">
    <property type="entry name" value="LipidA_mod_glycosyltrf_83"/>
</dbReference>
<feature type="transmembrane region" description="Helical" evidence="8">
    <location>
        <begin position="292"/>
        <end position="309"/>
    </location>
</feature>
<dbReference type="AlphaFoldDB" id="A0A379F6A3"/>
<dbReference type="GO" id="GO:0103015">
    <property type="term" value="F:4-amino-4-deoxy-L-arabinose transferase activity"/>
    <property type="evidence" value="ECO:0007669"/>
    <property type="project" value="UniProtKB-EC"/>
</dbReference>
<keyword evidence="6 8" id="KW-1133">Transmembrane helix</keyword>
<organism evidence="10 11">
    <name type="scientific">Proteus vulgaris</name>
    <dbReference type="NCBI Taxonomy" id="585"/>
    <lineage>
        <taxon>Bacteria</taxon>
        <taxon>Pseudomonadati</taxon>
        <taxon>Pseudomonadota</taxon>
        <taxon>Gammaproteobacteria</taxon>
        <taxon>Enterobacterales</taxon>
        <taxon>Morganellaceae</taxon>
        <taxon>Proteus</taxon>
    </lineage>
</organism>
<dbReference type="GO" id="GO:0006493">
    <property type="term" value="P:protein O-linked glycosylation"/>
    <property type="evidence" value="ECO:0007669"/>
    <property type="project" value="InterPro"/>
</dbReference>
<evidence type="ECO:0000259" key="9">
    <source>
        <dbReference type="Pfam" id="PF02366"/>
    </source>
</evidence>
<proteinExistence type="predicted"/>